<gene>
    <name evidence="2" type="ORF">SFRICE_037631</name>
</gene>
<dbReference type="PROSITE" id="PS50878">
    <property type="entry name" value="RT_POL"/>
    <property type="match status" value="1"/>
</dbReference>
<dbReference type="PANTHER" id="PTHR47027">
    <property type="entry name" value="REVERSE TRANSCRIPTASE DOMAIN-CONTAINING PROTEIN"/>
    <property type="match status" value="1"/>
</dbReference>
<dbReference type="GO" id="GO:0071897">
    <property type="term" value="P:DNA biosynthetic process"/>
    <property type="evidence" value="ECO:0007669"/>
    <property type="project" value="UniProtKB-ARBA"/>
</dbReference>
<evidence type="ECO:0000313" key="2">
    <source>
        <dbReference type="EMBL" id="SOQ59613.1"/>
    </source>
</evidence>
<dbReference type="InterPro" id="IPR000477">
    <property type="entry name" value="RT_dom"/>
</dbReference>
<dbReference type="Pfam" id="PF00078">
    <property type="entry name" value="RVT_1"/>
    <property type="match status" value="1"/>
</dbReference>
<reference evidence="2" key="1">
    <citation type="submission" date="2016-07" db="EMBL/GenBank/DDBJ databases">
        <authorList>
            <person name="Bretaudeau A."/>
        </authorList>
    </citation>
    <scope>NUCLEOTIDE SEQUENCE</scope>
    <source>
        <strain evidence="2">Rice</strain>
        <tissue evidence="2">Whole body</tissue>
    </source>
</reference>
<dbReference type="SUPFAM" id="SSF56672">
    <property type="entry name" value="DNA/RNA polymerases"/>
    <property type="match status" value="1"/>
</dbReference>
<feature type="domain" description="Reverse transcriptase" evidence="1">
    <location>
        <begin position="1"/>
        <end position="150"/>
    </location>
</feature>
<name>A0A2H1X2R1_SPOFR</name>
<proteinExistence type="predicted"/>
<sequence length="345" mass="38919">MFYSLCVGHSYLPERMMKTWSGTHSTPYRLECGVRQGGLTSPKLFNLYVNALIERLSSTHVGCHVGGVCLNNISYADDMVLLSASVCGLSKLIGICEKYAGEHGLLYNTKKSECMVFQTKRGCPDYLPAIKLNGCTLNKVDTFKYLGHLLTSGLKDDADIERERRALSVRANMIARRFARCSGGVKIALFRAFCTSFYTSSLWLDYTQKQYSALRVQYNNAFRVLLGLPRFCSASGMFAEARVDCFHAIMRKRCTSLVRRVRASRNSILVAFAERVDCQYLNHCCMVHVLTNCVLYQNVALAYTRIFFSVVGAFTNIQVHMDMTPKTETTISGSHKLNRMNIFHL</sequence>
<evidence type="ECO:0000259" key="1">
    <source>
        <dbReference type="PROSITE" id="PS50878"/>
    </source>
</evidence>
<dbReference type="PANTHER" id="PTHR47027:SF20">
    <property type="entry name" value="REVERSE TRANSCRIPTASE-LIKE PROTEIN WITH RNA-DIRECTED DNA POLYMERASE DOMAIN"/>
    <property type="match status" value="1"/>
</dbReference>
<dbReference type="EMBL" id="ODYU01013010">
    <property type="protein sequence ID" value="SOQ59613.1"/>
    <property type="molecule type" value="Genomic_DNA"/>
</dbReference>
<dbReference type="AlphaFoldDB" id="A0A2H1X2R1"/>
<organism evidence="2">
    <name type="scientific">Spodoptera frugiperda</name>
    <name type="common">Fall armyworm</name>
    <dbReference type="NCBI Taxonomy" id="7108"/>
    <lineage>
        <taxon>Eukaryota</taxon>
        <taxon>Metazoa</taxon>
        <taxon>Ecdysozoa</taxon>
        <taxon>Arthropoda</taxon>
        <taxon>Hexapoda</taxon>
        <taxon>Insecta</taxon>
        <taxon>Pterygota</taxon>
        <taxon>Neoptera</taxon>
        <taxon>Endopterygota</taxon>
        <taxon>Lepidoptera</taxon>
        <taxon>Glossata</taxon>
        <taxon>Ditrysia</taxon>
        <taxon>Noctuoidea</taxon>
        <taxon>Noctuidae</taxon>
        <taxon>Amphipyrinae</taxon>
        <taxon>Spodoptera</taxon>
    </lineage>
</organism>
<accession>A0A2H1X2R1</accession>
<dbReference type="InterPro" id="IPR043502">
    <property type="entry name" value="DNA/RNA_pol_sf"/>
</dbReference>
<protein>
    <submittedName>
        <fullName evidence="2">SFRICE_037631</fullName>
    </submittedName>
</protein>